<dbReference type="EMBL" id="KP851975">
    <property type="protein sequence ID" value="AKF16031.1"/>
    <property type="molecule type" value="Genomic_DNA"/>
</dbReference>
<evidence type="ECO:0008006" key="3">
    <source>
        <dbReference type="Google" id="ProtNLM"/>
    </source>
</evidence>
<dbReference type="RefSeq" id="WP_172685865.1">
    <property type="nucleotide sequence ID" value="NZ_AP024182.1"/>
</dbReference>
<dbReference type="SUPFAM" id="SSF54637">
    <property type="entry name" value="Thioesterase/thiol ester dehydrase-isomerase"/>
    <property type="match status" value="1"/>
</dbReference>
<dbReference type="InterPro" id="IPR052741">
    <property type="entry name" value="Mitochondrial_HTD2"/>
</dbReference>
<protein>
    <recommendedName>
        <fullName evidence="3">Mesaconyl-C4 CoA hydratase</fullName>
    </recommendedName>
</protein>
<gene>
    <name evidence="1" type="ORF">pVAPN2012_0750</name>
    <name evidence="2" type="ORF">pVAPN_0750</name>
</gene>
<dbReference type="PANTHER" id="PTHR28152">
    <property type="entry name" value="HYDROXYACYL-THIOESTER DEHYDRATASE TYPE 2, MITOCHONDRIAL"/>
    <property type="match status" value="1"/>
</dbReference>
<proteinExistence type="predicted"/>
<dbReference type="GO" id="GO:0019171">
    <property type="term" value="F:(3R)-hydroxyacyl-[acyl-carrier-protein] dehydratase activity"/>
    <property type="evidence" value="ECO:0007669"/>
    <property type="project" value="TreeGrafter"/>
</dbReference>
<reference evidence="2" key="1">
    <citation type="journal article" date="2015" name="Infect. Immun.">
        <title>An Invertron-Like Linear Plasmid Mediates Intracellular Survival and Virulence in Bovine Isolates of Rhodococcus equi.</title>
        <authorList>
            <person name="Valero-Rello A."/>
            <person name="Hapeshi A."/>
            <person name="Anastasi E."/>
            <person name="Alvarez S."/>
            <person name="Scortti M."/>
            <person name="Meijer W.G."/>
            <person name="MacArthur I."/>
            <person name="Vazquez-Boland J.A."/>
        </authorList>
    </citation>
    <scope>NUCLEOTIDE SEQUENCE</scope>
    <source>
        <strain evidence="2">PAM1571</strain>
        <strain evidence="1">PAM2012</strain>
        <plasmid evidence="2">pVAPN1571</plasmid>
        <plasmid evidence="1">pVAPN2012</plasmid>
    </source>
</reference>
<name>A0A0F7ID75_RHOHA</name>
<dbReference type="AlphaFoldDB" id="A0A0F7ID75"/>
<dbReference type="PANTHER" id="PTHR28152:SF1">
    <property type="entry name" value="HYDROXYACYL-THIOESTER DEHYDRATASE TYPE 2, MITOCHONDRIAL"/>
    <property type="match status" value="1"/>
</dbReference>
<dbReference type="EMBL" id="KF439868">
    <property type="protein sequence ID" value="AKG90529.1"/>
    <property type="molecule type" value="Genomic_DNA"/>
</dbReference>
<dbReference type="Gene3D" id="3.10.129.10">
    <property type="entry name" value="Hotdog Thioesterase"/>
    <property type="match status" value="1"/>
</dbReference>
<accession>A0A0F7ID75</accession>
<evidence type="ECO:0000313" key="2">
    <source>
        <dbReference type="EMBL" id="AKG90529.1"/>
    </source>
</evidence>
<organism evidence="2">
    <name type="scientific">Rhodococcus hoagii</name>
    <name type="common">Corynebacterium equii</name>
    <dbReference type="NCBI Taxonomy" id="43767"/>
    <lineage>
        <taxon>Bacteria</taxon>
        <taxon>Bacillati</taxon>
        <taxon>Actinomycetota</taxon>
        <taxon>Actinomycetes</taxon>
        <taxon>Mycobacteriales</taxon>
        <taxon>Nocardiaceae</taxon>
        <taxon>Prescottella</taxon>
    </lineage>
</organism>
<geneLocation type="plasmid" evidence="2">
    <name>pVAPN1571</name>
</geneLocation>
<sequence length="274" mass="30421">MPHPDKIERTEIIASEPTESLAAMLDLTVPCALGDKVPPLWHWTYLLDRTPERHLGEDGHPVVGIPVPPGPGRRRMFAGGRVTTRELLEIGKPATKVTSVKQTVTKEGRTGPLTITTVQHDIFQNRALIIHEEQDILYRAAGSDPLPRPAKSPAPLPGPTLDLSVDERLLFRFSALTYNAHRIHYDLDWCHREGYTGLVIHGPLLAIMMGEHMRRNEIPLVDKVFDYRLVSPMTTPQTFSVFPSQKGLQKGAEARSAAGAVCAISTLTDERPNR</sequence>
<dbReference type="InterPro" id="IPR029069">
    <property type="entry name" value="HotDog_dom_sf"/>
</dbReference>
<evidence type="ECO:0000313" key="1">
    <source>
        <dbReference type="EMBL" id="AKF16031.1"/>
    </source>
</evidence>
<keyword evidence="2" id="KW-0614">Plasmid</keyword>
<geneLocation type="plasmid" evidence="1">
    <name>pVAPN2012</name>
</geneLocation>